<sequence>TISFNQNSTQYKLQSSLKNGFLHGQTIIHFNLNDCLNGIMFNGQIIDNWTLNINGHVEEGIALKGFKQGQWTQKCNNLTGGGFYEADIKIGYWKEITNTLVSTGQYLNGLRTGVWRLRDECKNFFAIGSFVNGKKNGLWLESISQIQIGIYEKDLQIGVWRVQNKEQQFDVLYGTKNCKMGDQIVENGFIFKFNDQNQQNAYIKRGIRVINR</sequence>
<dbReference type="EMBL" id="GDID01005111">
    <property type="protein sequence ID" value="JAP91495.1"/>
    <property type="molecule type" value="Transcribed_RNA"/>
</dbReference>
<dbReference type="AlphaFoldDB" id="A0A146K6M1"/>
<organism evidence="1">
    <name type="scientific">Trepomonas sp. PC1</name>
    <dbReference type="NCBI Taxonomy" id="1076344"/>
    <lineage>
        <taxon>Eukaryota</taxon>
        <taxon>Metamonada</taxon>
        <taxon>Diplomonadida</taxon>
        <taxon>Hexamitidae</taxon>
        <taxon>Hexamitinae</taxon>
        <taxon>Trepomonas</taxon>
    </lineage>
</organism>
<protein>
    <recommendedName>
        <fullName evidence="2">MORN repeat-containing protein</fullName>
    </recommendedName>
</protein>
<feature type="non-terminal residue" evidence="1">
    <location>
        <position position="1"/>
    </location>
</feature>
<feature type="non-terminal residue" evidence="1">
    <location>
        <position position="212"/>
    </location>
</feature>
<accession>A0A146K6M1</accession>
<name>A0A146K6M1_9EUKA</name>
<proteinExistence type="predicted"/>
<evidence type="ECO:0000313" key="1">
    <source>
        <dbReference type="EMBL" id="JAP91495.1"/>
    </source>
</evidence>
<evidence type="ECO:0008006" key="2">
    <source>
        <dbReference type="Google" id="ProtNLM"/>
    </source>
</evidence>
<dbReference type="SUPFAM" id="SSF82185">
    <property type="entry name" value="Histone H3 K4-specific methyltransferase SET7/9 N-terminal domain"/>
    <property type="match status" value="1"/>
</dbReference>
<reference evidence="1" key="1">
    <citation type="submission" date="2015-07" db="EMBL/GenBank/DDBJ databases">
        <title>Adaptation to a free-living lifestyle via gene acquisitions in the diplomonad Trepomonas sp. PC1.</title>
        <authorList>
            <person name="Xu F."/>
            <person name="Jerlstrom-Hultqvist J."/>
            <person name="Kolisko M."/>
            <person name="Simpson A.G.B."/>
            <person name="Roger A.J."/>
            <person name="Svard S.G."/>
            <person name="Andersson J.O."/>
        </authorList>
    </citation>
    <scope>NUCLEOTIDE SEQUENCE</scope>
    <source>
        <strain evidence="1">PC1</strain>
    </source>
</reference>
<gene>
    <name evidence="1" type="ORF">TPC1_16879</name>
</gene>